<feature type="compositionally biased region" description="Polar residues" evidence="1">
    <location>
        <begin position="229"/>
        <end position="265"/>
    </location>
</feature>
<dbReference type="PANTHER" id="PTHR24020:SF87">
    <property type="entry name" value="COLLAGEN ALPHA-1(VI) CHAIN-LIKE"/>
    <property type="match status" value="1"/>
</dbReference>
<accession>A0A8K0AAB0</accession>
<name>A0A8K0AAB0_BRALA</name>
<evidence type="ECO:0000256" key="3">
    <source>
        <dbReference type="SAM" id="SignalP"/>
    </source>
</evidence>
<dbReference type="OrthoDB" id="10256829at2759"/>
<keyword evidence="2" id="KW-0472">Membrane</keyword>
<dbReference type="SUPFAM" id="SSF53300">
    <property type="entry name" value="vWA-like"/>
    <property type="match status" value="1"/>
</dbReference>
<gene>
    <name evidence="5" type="primary">MATN2</name>
    <name evidence="5" type="ORF">BLAG_LOCUS23737</name>
</gene>
<feature type="transmembrane region" description="Helical" evidence="2">
    <location>
        <begin position="325"/>
        <end position="349"/>
    </location>
</feature>
<keyword evidence="6" id="KW-1185">Reference proteome</keyword>
<evidence type="ECO:0000313" key="5">
    <source>
        <dbReference type="EMBL" id="CAH1271907.1"/>
    </source>
</evidence>
<keyword evidence="2" id="KW-1133">Transmembrane helix</keyword>
<dbReference type="Proteomes" id="UP000838412">
    <property type="component" value="Chromosome 8"/>
</dbReference>
<feature type="signal peptide" evidence="3">
    <location>
        <begin position="1"/>
        <end position="24"/>
    </location>
</feature>
<dbReference type="EMBL" id="OV696693">
    <property type="protein sequence ID" value="CAH1271907.1"/>
    <property type="molecule type" value="Genomic_DNA"/>
</dbReference>
<dbReference type="SMART" id="SM00327">
    <property type="entry name" value="VWA"/>
    <property type="match status" value="1"/>
</dbReference>
<dbReference type="Pfam" id="PF00092">
    <property type="entry name" value="VWA"/>
    <property type="match status" value="1"/>
</dbReference>
<evidence type="ECO:0000256" key="1">
    <source>
        <dbReference type="SAM" id="MobiDB-lite"/>
    </source>
</evidence>
<sequence>MVHNWWWVLLLAVGLCRGPSFVLAASGDAGDIMFVLDGSGSIDAEDFVRAKNFISQVVDAFDIAADFTRVGVVQFGSQFTEEFPLDRYSDRVSLQQAIGNIPQRGGGTLLSQVINYLVGTSFTEAKGARPLSEGIPRIAVFMTDGSAQDNPTVLDPAINALRTSGIVVFSIGVGPSVNRNQLEAVAGASDRVFQVGTYSVIDSIRDLLVERVREIIELPSSPRPETPLSRPSTMAPSSTHSQTPQLLRTSRPTTQHPMTSEATTQHLTTSIATIQLPMTSTATTQLLVTSSSSTTQPMTPIATAQVLNTPTATIETKNATPTNKVYYIAGGVGGALLLIIILVIVVLVIMCRGRQNNDAEVQDDPFEREGLGPREFVFNNPAFGNPNAVPTNRWQEAAGHVDPVPEEPIYVNMPDEPTDETPGSMQNSTFGKKNVTENVYV</sequence>
<evidence type="ECO:0000256" key="2">
    <source>
        <dbReference type="SAM" id="Phobius"/>
    </source>
</evidence>
<feature type="domain" description="VWFA" evidence="4">
    <location>
        <begin position="31"/>
        <end position="212"/>
    </location>
</feature>
<dbReference type="PROSITE" id="PS50234">
    <property type="entry name" value="VWFA"/>
    <property type="match status" value="1"/>
</dbReference>
<dbReference type="PRINTS" id="PR00453">
    <property type="entry name" value="VWFADOMAIN"/>
</dbReference>
<keyword evidence="3" id="KW-0732">Signal</keyword>
<proteinExistence type="predicted"/>
<dbReference type="AlphaFoldDB" id="A0A8K0AAB0"/>
<protein>
    <submittedName>
        <fullName evidence="5">MATN2 protein</fullName>
    </submittedName>
</protein>
<dbReference type="PANTHER" id="PTHR24020">
    <property type="entry name" value="COLLAGEN ALPHA"/>
    <property type="match status" value="1"/>
</dbReference>
<dbReference type="Gene3D" id="3.40.50.410">
    <property type="entry name" value="von Willebrand factor, type A domain"/>
    <property type="match status" value="1"/>
</dbReference>
<keyword evidence="2" id="KW-0812">Transmembrane</keyword>
<dbReference type="InterPro" id="IPR002035">
    <property type="entry name" value="VWF_A"/>
</dbReference>
<reference evidence="5" key="1">
    <citation type="submission" date="2022-01" db="EMBL/GenBank/DDBJ databases">
        <authorList>
            <person name="Braso-Vives M."/>
        </authorList>
    </citation>
    <scope>NUCLEOTIDE SEQUENCE</scope>
</reference>
<organism evidence="5 6">
    <name type="scientific">Branchiostoma lanceolatum</name>
    <name type="common">Common lancelet</name>
    <name type="synonym">Amphioxus lanceolatum</name>
    <dbReference type="NCBI Taxonomy" id="7740"/>
    <lineage>
        <taxon>Eukaryota</taxon>
        <taxon>Metazoa</taxon>
        <taxon>Chordata</taxon>
        <taxon>Cephalochordata</taxon>
        <taxon>Leptocardii</taxon>
        <taxon>Amphioxiformes</taxon>
        <taxon>Branchiostomatidae</taxon>
        <taxon>Branchiostoma</taxon>
    </lineage>
</organism>
<feature type="chain" id="PRO_5035442187" evidence="3">
    <location>
        <begin position="25"/>
        <end position="441"/>
    </location>
</feature>
<dbReference type="InterPro" id="IPR036465">
    <property type="entry name" value="vWFA_dom_sf"/>
</dbReference>
<feature type="region of interest" description="Disordered" evidence="1">
    <location>
        <begin position="220"/>
        <end position="265"/>
    </location>
</feature>
<evidence type="ECO:0000259" key="4">
    <source>
        <dbReference type="PROSITE" id="PS50234"/>
    </source>
</evidence>
<dbReference type="InterPro" id="IPR050525">
    <property type="entry name" value="ECM_Assembly_Org"/>
</dbReference>
<evidence type="ECO:0000313" key="6">
    <source>
        <dbReference type="Proteomes" id="UP000838412"/>
    </source>
</evidence>
<dbReference type="FunFam" id="3.40.50.410:FF:000157">
    <property type="entry name" value="Uncharacterized protein"/>
    <property type="match status" value="1"/>
</dbReference>